<protein>
    <submittedName>
        <fullName evidence="2">Uncharacterized protein</fullName>
    </submittedName>
</protein>
<reference evidence="2" key="1">
    <citation type="submission" date="2023-03" db="EMBL/GenBank/DDBJ databases">
        <title>Massive genome expansion in bonnet fungi (Mycena s.s.) driven by repeated elements and novel gene families across ecological guilds.</title>
        <authorList>
            <consortium name="Lawrence Berkeley National Laboratory"/>
            <person name="Harder C.B."/>
            <person name="Miyauchi S."/>
            <person name="Viragh M."/>
            <person name="Kuo A."/>
            <person name="Thoen E."/>
            <person name="Andreopoulos B."/>
            <person name="Lu D."/>
            <person name="Skrede I."/>
            <person name="Drula E."/>
            <person name="Henrissat B."/>
            <person name="Morin E."/>
            <person name="Kohler A."/>
            <person name="Barry K."/>
            <person name="LaButti K."/>
            <person name="Morin E."/>
            <person name="Salamov A."/>
            <person name="Lipzen A."/>
            <person name="Mereny Z."/>
            <person name="Hegedus B."/>
            <person name="Baldrian P."/>
            <person name="Stursova M."/>
            <person name="Weitz H."/>
            <person name="Taylor A."/>
            <person name="Grigoriev I.V."/>
            <person name="Nagy L.G."/>
            <person name="Martin F."/>
            <person name="Kauserud H."/>
        </authorList>
    </citation>
    <scope>NUCLEOTIDE SEQUENCE</scope>
    <source>
        <strain evidence="2">CBHHK067</strain>
    </source>
</reference>
<dbReference type="AlphaFoldDB" id="A0AAD7G4K0"/>
<keyword evidence="3" id="KW-1185">Reference proteome</keyword>
<sequence>MTNSLPSRAKHKKSGKNVSESAKRSHPRYAMHEQHNGLMEREMSIIVQQTKSGLRNIARAQRKARRRQWDLPKVPKSLKISAICQDSPCLPSPAAECHEVAEDNALSSCPPEADPRGQTQDIAELLGPALLEDDEQRLILKYKVARKSEGGADCGSIGSPTSAEYLAMQALTELAKPTVSPVPESALQLILARPSSKRALPMTTATQALPIVVSTQVWDANTQVAVLNAGRLTKPTQFDREFWIRSSSAQDTEFLTDIDHWMVLEWSRRVQAHGHDGEFMCACAHCTSN</sequence>
<feature type="region of interest" description="Disordered" evidence="1">
    <location>
        <begin position="1"/>
        <end position="30"/>
    </location>
</feature>
<comment type="caution">
    <text evidence="2">The sequence shown here is derived from an EMBL/GenBank/DDBJ whole genome shotgun (WGS) entry which is preliminary data.</text>
</comment>
<proteinExistence type="predicted"/>
<evidence type="ECO:0000313" key="2">
    <source>
        <dbReference type="EMBL" id="KAJ7655508.1"/>
    </source>
</evidence>
<dbReference type="Proteomes" id="UP001221757">
    <property type="component" value="Unassembled WGS sequence"/>
</dbReference>
<gene>
    <name evidence="2" type="ORF">B0H17DRAFT_1146396</name>
</gene>
<accession>A0AAD7G4K0</accession>
<evidence type="ECO:0000256" key="1">
    <source>
        <dbReference type="SAM" id="MobiDB-lite"/>
    </source>
</evidence>
<evidence type="ECO:0000313" key="3">
    <source>
        <dbReference type="Proteomes" id="UP001221757"/>
    </source>
</evidence>
<organism evidence="2 3">
    <name type="scientific">Mycena rosella</name>
    <name type="common">Pink bonnet</name>
    <name type="synonym">Agaricus rosellus</name>
    <dbReference type="NCBI Taxonomy" id="1033263"/>
    <lineage>
        <taxon>Eukaryota</taxon>
        <taxon>Fungi</taxon>
        <taxon>Dikarya</taxon>
        <taxon>Basidiomycota</taxon>
        <taxon>Agaricomycotina</taxon>
        <taxon>Agaricomycetes</taxon>
        <taxon>Agaricomycetidae</taxon>
        <taxon>Agaricales</taxon>
        <taxon>Marasmiineae</taxon>
        <taxon>Mycenaceae</taxon>
        <taxon>Mycena</taxon>
    </lineage>
</organism>
<name>A0AAD7G4K0_MYCRO</name>
<dbReference type="EMBL" id="JARKIE010000308">
    <property type="protein sequence ID" value="KAJ7655508.1"/>
    <property type="molecule type" value="Genomic_DNA"/>
</dbReference>